<feature type="region of interest" description="Disordered" evidence="1">
    <location>
        <begin position="1"/>
        <end position="69"/>
    </location>
</feature>
<name>A0A914PZJ0_9BILA</name>
<dbReference type="Proteomes" id="UP000887578">
    <property type="component" value="Unplaced"/>
</dbReference>
<dbReference type="AlphaFoldDB" id="A0A914PZJ0"/>
<accession>A0A914PZJ0</accession>
<organism evidence="2 3">
    <name type="scientific">Panagrolaimus davidi</name>
    <dbReference type="NCBI Taxonomy" id="227884"/>
    <lineage>
        <taxon>Eukaryota</taxon>
        <taxon>Metazoa</taxon>
        <taxon>Ecdysozoa</taxon>
        <taxon>Nematoda</taxon>
        <taxon>Chromadorea</taxon>
        <taxon>Rhabditida</taxon>
        <taxon>Tylenchina</taxon>
        <taxon>Panagrolaimomorpha</taxon>
        <taxon>Panagrolaimoidea</taxon>
        <taxon>Panagrolaimidae</taxon>
        <taxon>Panagrolaimus</taxon>
    </lineage>
</organism>
<sequence>MDHYKDSELYDLGMNDSDDETTVASVEEEAPASTSEAYIPPSFKQEDNRPRGFSSFVGFKTGKQSLSLG</sequence>
<feature type="compositionally biased region" description="Acidic residues" evidence="1">
    <location>
        <begin position="16"/>
        <end position="30"/>
    </location>
</feature>
<protein>
    <submittedName>
        <fullName evidence="3">Uncharacterized protein</fullName>
    </submittedName>
</protein>
<evidence type="ECO:0000256" key="1">
    <source>
        <dbReference type="SAM" id="MobiDB-lite"/>
    </source>
</evidence>
<evidence type="ECO:0000313" key="2">
    <source>
        <dbReference type="Proteomes" id="UP000887578"/>
    </source>
</evidence>
<dbReference type="WBParaSite" id="PDA_v2.g20297.t1">
    <property type="protein sequence ID" value="PDA_v2.g20297.t1"/>
    <property type="gene ID" value="PDA_v2.g20297"/>
</dbReference>
<proteinExistence type="predicted"/>
<keyword evidence="2" id="KW-1185">Reference proteome</keyword>
<reference evidence="3" key="1">
    <citation type="submission" date="2022-11" db="UniProtKB">
        <authorList>
            <consortium name="WormBaseParasite"/>
        </authorList>
    </citation>
    <scope>IDENTIFICATION</scope>
</reference>
<evidence type="ECO:0000313" key="3">
    <source>
        <dbReference type="WBParaSite" id="PDA_v2.g20297.t1"/>
    </source>
</evidence>